<protein>
    <recommendedName>
        <fullName evidence="2">non-specific serine/threonine protein kinase</fullName>
        <ecNumber evidence="2">2.7.11.1</ecNumber>
    </recommendedName>
</protein>
<dbReference type="InterPro" id="IPR011009">
    <property type="entry name" value="Kinase-like_dom_sf"/>
</dbReference>
<dbReference type="InterPro" id="IPR000719">
    <property type="entry name" value="Prot_kinase_dom"/>
</dbReference>
<keyword evidence="4" id="KW-0808">Transferase</keyword>
<comment type="subcellular location">
    <subcellularLocation>
        <location evidence="1">Membrane</location>
        <topology evidence="1">Single-pass type I membrane protein</topology>
    </subcellularLocation>
</comment>
<organism evidence="12 13">
    <name type="scientific">Nocardiopsis sediminis</name>
    <dbReference type="NCBI Taxonomy" id="1778267"/>
    <lineage>
        <taxon>Bacteria</taxon>
        <taxon>Bacillati</taxon>
        <taxon>Actinomycetota</taxon>
        <taxon>Actinomycetes</taxon>
        <taxon>Streptosporangiales</taxon>
        <taxon>Nocardiopsidaceae</taxon>
        <taxon>Nocardiopsis</taxon>
    </lineage>
</organism>
<keyword evidence="13" id="KW-1185">Reference proteome</keyword>
<dbReference type="Pfam" id="PF00069">
    <property type="entry name" value="Pkinase"/>
    <property type="match status" value="1"/>
</dbReference>
<evidence type="ECO:0000256" key="6">
    <source>
        <dbReference type="ARBA" id="ARBA00022777"/>
    </source>
</evidence>
<feature type="domain" description="Protein kinase" evidence="11">
    <location>
        <begin position="16"/>
        <end position="297"/>
    </location>
</feature>
<evidence type="ECO:0000313" key="13">
    <source>
        <dbReference type="Proteomes" id="UP001595847"/>
    </source>
</evidence>
<dbReference type="PANTHER" id="PTHR43289">
    <property type="entry name" value="MITOGEN-ACTIVATED PROTEIN KINASE KINASE KINASE 20-RELATED"/>
    <property type="match status" value="1"/>
</dbReference>
<dbReference type="GO" id="GO:0016301">
    <property type="term" value="F:kinase activity"/>
    <property type="evidence" value="ECO:0007669"/>
    <property type="project" value="UniProtKB-KW"/>
</dbReference>
<evidence type="ECO:0000256" key="7">
    <source>
        <dbReference type="ARBA" id="ARBA00022840"/>
    </source>
</evidence>
<feature type="region of interest" description="Disordered" evidence="9">
    <location>
        <begin position="507"/>
        <end position="562"/>
    </location>
</feature>
<evidence type="ECO:0000256" key="5">
    <source>
        <dbReference type="ARBA" id="ARBA00022741"/>
    </source>
</evidence>
<evidence type="ECO:0000256" key="10">
    <source>
        <dbReference type="SAM" id="Phobius"/>
    </source>
</evidence>
<dbReference type="EMBL" id="JBHSBH010000007">
    <property type="protein sequence ID" value="MFC3996470.1"/>
    <property type="molecule type" value="Genomic_DNA"/>
</dbReference>
<dbReference type="InterPro" id="IPR013222">
    <property type="entry name" value="Glyco_hyd_98_carb-bd"/>
</dbReference>
<dbReference type="InterPro" id="IPR008266">
    <property type="entry name" value="Tyr_kinase_AS"/>
</dbReference>
<feature type="compositionally biased region" description="Low complexity" evidence="9">
    <location>
        <begin position="334"/>
        <end position="364"/>
    </location>
</feature>
<feature type="compositionally biased region" description="Pro residues" evidence="9">
    <location>
        <begin position="407"/>
        <end position="416"/>
    </location>
</feature>
<dbReference type="SUPFAM" id="SSF56112">
    <property type="entry name" value="Protein kinase-like (PK-like)"/>
    <property type="match status" value="1"/>
</dbReference>
<evidence type="ECO:0000256" key="1">
    <source>
        <dbReference type="ARBA" id="ARBA00004479"/>
    </source>
</evidence>
<dbReference type="InterPro" id="IPR008979">
    <property type="entry name" value="Galactose-bd-like_sf"/>
</dbReference>
<accession>A0ABV8FKA5</accession>
<dbReference type="PANTHER" id="PTHR43289:SF6">
    <property type="entry name" value="SERINE_THREONINE-PROTEIN KINASE NEKL-3"/>
    <property type="match status" value="1"/>
</dbReference>
<dbReference type="RefSeq" id="WP_378532540.1">
    <property type="nucleotide sequence ID" value="NZ_JBHSBH010000007.1"/>
</dbReference>
<feature type="compositionally biased region" description="Low complexity" evidence="9">
    <location>
        <begin position="434"/>
        <end position="446"/>
    </location>
</feature>
<feature type="region of interest" description="Disordered" evidence="9">
    <location>
        <begin position="324"/>
        <end position="467"/>
    </location>
</feature>
<dbReference type="SMART" id="SM00776">
    <property type="entry name" value="NPCBM"/>
    <property type="match status" value="1"/>
</dbReference>
<dbReference type="InterPro" id="IPR038637">
    <property type="entry name" value="NPCBM_sf"/>
</dbReference>
<keyword evidence="3" id="KW-0723">Serine/threonine-protein kinase</keyword>
<dbReference type="Pfam" id="PF08305">
    <property type="entry name" value="NPCBM"/>
    <property type="match status" value="1"/>
</dbReference>
<dbReference type="Gene3D" id="3.30.200.20">
    <property type="entry name" value="Phosphorylase Kinase, domain 1"/>
    <property type="match status" value="1"/>
</dbReference>
<reference evidence="13" key="1">
    <citation type="journal article" date="2019" name="Int. J. Syst. Evol. Microbiol.">
        <title>The Global Catalogue of Microorganisms (GCM) 10K type strain sequencing project: providing services to taxonomists for standard genome sequencing and annotation.</title>
        <authorList>
            <consortium name="The Broad Institute Genomics Platform"/>
            <consortium name="The Broad Institute Genome Sequencing Center for Infectious Disease"/>
            <person name="Wu L."/>
            <person name="Ma J."/>
        </authorList>
    </citation>
    <scope>NUCLEOTIDE SEQUENCE [LARGE SCALE GENOMIC DNA]</scope>
    <source>
        <strain evidence="13">TBRC 1826</strain>
    </source>
</reference>
<evidence type="ECO:0000313" key="12">
    <source>
        <dbReference type="EMBL" id="MFC3996470.1"/>
    </source>
</evidence>
<keyword evidence="7" id="KW-0067">ATP-binding</keyword>
<gene>
    <name evidence="12" type="ORF">ACFOVU_11115</name>
</gene>
<sequence>MSSALFVGPDSQPDKYRLVRSVGRGGEATLYLAEVTLAGQTEPVVVKVLNADAVANEEQFAELSRRWNEQAELLRFINRLGVVGVREHFEGAPEHPEGGAPGAADRCLYLVMNHVDGVDLRDWRAEHTADGPRGQREILRHLEQVAEVLDLLHSGRATPSKRVVVHGDLSPGNVMISGEGQATLVDFGLSRIAARHITAKPWFTPGYAAPEIFTGEYTAATDRYAFGAIVYYALTGEEPPPASEQLRERFAALPIVAAATRERDRILAMFSAEPGDRPGAVEWIRALRSLSTSAPWSMPATGPGAAVAGGAAGAAAAGAAAAGAQGAVPPPPASAGDTGPTSPIPTTGPTLPSATSPTLPDIGAPAGGRPPGPGTAPPQGGAFQGPPPASGPHRGPSAAPRPAAGPAGPPPPPPASHRPVGGLRGAPSPQPDWSTPTASAAASGAPPTGPFPPPGAAGAASAPGPRKRRRGRLLAGMAVVAVVFLLLGAGGTYAALDRLGMLAGPGTGLQAGPVPEQEPSAAGGEQPVGEPEPSPSAASPTAPPAGQREDPDELHLASEQPVNDSIYTSTLATVNAEDYDEALTVEDYCSDVLAEYNLGRGYEEFSAVVGLSDESPADEEAEFTVIGDGEQLENKTLGLGEDAELEVDVTGVLRLQLVTGGGCPSGATAVWAEPVVAR</sequence>
<evidence type="ECO:0000256" key="9">
    <source>
        <dbReference type="SAM" id="MobiDB-lite"/>
    </source>
</evidence>
<keyword evidence="6 12" id="KW-0418">Kinase</keyword>
<dbReference type="PROSITE" id="PS00109">
    <property type="entry name" value="PROTEIN_KINASE_TYR"/>
    <property type="match status" value="1"/>
</dbReference>
<feature type="compositionally biased region" description="Low complexity" evidence="9">
    <location>
        <begin position="391"/>
        <end position="406"/>
    </location>
</feature>
<name>A0ABV8FKA5_9ACTN</name>
<keyword evidence="10" id="KW-0812">Transmembrane</keyword>
<keyword evidence="8" id="KW-0675">Receptor</keyword>
<keyword evidence="10" id="KW-0472">Membrane</keyword>
<proteinExistence type="predicted"/>
<evidence type="ECO:0000259" key="11">
    <source>
        <dbReference type="PROSITE" id="PS50011"/>
    </source>
</evidence>
<dbReference type="Gene3D" id="1.10.510.10">
    <property type="entry name" value="Transferase(Phosphotransferase) domain 1"/>
    <property type="match status" value="1"/>
</dbReference>
<evidence type="ECO:0000256" key="2">
    <source>
        <dbReference type="ARBA" id="ARBA00012513"/>
    </source>
</evidence>
<dbReference type="Proteomes" id="UP001595847">
    <property type="component" value="Unassembled WGS sequence"/>
</dbReference>
<evidence type="ECO:0000256" key="8">
    <source>
        <dbReference type="ARBA" id="ARBA00023170"/>
    </source>
</evidence>
<dbReference type="PROSITE" id="PS50011">
    <property type="entry name" value="PROTEIN_KINASE_DOM"/>
    <property type="match status" value="1"/>
</dbReference>
<evidence type="ECO:0000256" key="3">
    <source>
        <dbReference type="ARBA" id="ARBA00022527"/>
    </source>
</evidence>
<keyword evidence="5" id="KW-0547">Nucleotide-binding</keyword>
<feature type="transmembrane region" description="Helical" evidence="10">
    <location>
        <begin position="473"/>
        <end position="496"/>
    </location>
</feature>
<evidence type="ECO:0000256" key="4">
    <source>
        <dbReference type="ARBA" id="ARBA00022679"/>
    </source>
</evidence>
<dbReference type="SUPFAM" id="SSF49785">
    <property type="entry name" value="Galactose-binding domain-like"/>
    <property type="match status" value="1"/>
</dbReference>
<keyword evidence="10" id="KW-1133">Transmembrane helix</keyword>
<dbReference type="CDD" id="cd14014">
    <property type="entry name" value="STKc_PknB_like"/>
    <property type="match status" value="1"/>
</dbReference>
<dbReference type="Gene3D" id="2.60.120.1060">
    <property type="entry name" value="NPCBM/NEW2 domain"/>
    <property type="match status" value="1"/>
</dbReference>
<dbReference type="EC" id="2.7.11.1" evidence="2"/>
<feature type="compositionally biased region" description="Basic and acidic residues" evidence="9">
    <location>
        <begin position="547"/>
        <end position="556"/>
    </location>
</feature>
<comment type="caution">
    <text evidence="12">The sequence shown here is derived from an EMBL/GenBank/DDBJ whole genome shotgun (WGS) entry which is preliminary data.</text>
</comment>